<evidence type="ECO:0000256" key="13">
    <source>
        <dbReference type="ARBA" id="ARBA00023136"/>
    </source>
</evidence>
<dbReference type="InterPro" id="IPR036095">
    <property type="entry name" value="PTS_EIIB-like_sf"/>
</dbReference>
<feature type="transmembrane region" description="Helical" evidence="17">
    <location>
        <begin position="89"/>
        <end position="110"/>
    </location>
</feature>
<keyword evidence="11" id="KW-0418">Kinase</keyword>
<evidence type="ECO:0000256" key="15">
    <source>
        <dbReference type="ARBA" id="ARBA00048444"/>
    </source>
</evidence>
<dbReference type="OrthoDB" id="1550290at2"/>
<dbReference type="PROSITE" id="PS51100">
    <property type="entry name" value="PTS_EIIB_TYPE_3"/>
    <property type="match status" value="1"/>
</dbReference>
<comment type="catalytic activity">
    <reaction evidence="15">
        <text>lactose(out) + N(pros)-phospho-L-histidyl-[protein] = lactose 6-phosphate(in) + L-histidyl-[protein]</text>
        <dbReference type="Rhea" id="RHEA:42400"/>
        <dbReference type="Rhea" id="RHEA-COMP:9745"/>
        <dbReference type="Rhea" id="RHEA-COMP:9746"/>
        <dbReference type="ChEBI" id="CHEBI:17716"/>
        <dbReference type="ChEBI" id="CHEBI:29979"/>
        <dbReference type="ChEBI" id="CHEBI:64837"/>
        <dbReference type="ChEBI" id="CHEBI:79080"/>
        <dbReference type="EC" id="2.7.1.207"/>
    </reaction>
</comment>
<protein>
    <recommendedName>
        <fullName evidence="3">PTS system lactose-specific EIICB component</fullName>
        <ecNumber evidence="2">2.7.1.207</ecNumber>
    </recommendedName>
    <alternativeName>
        <fullName evidence="14">EIICB-Lac</fullName>
    </alternativeName>
</protein>
<evidence type="ECO:0000313" key="21">
    <source>
        <dbReference type="Proteomes" id="UP000232063"/>
    </source>
</evidence>
<dbReference type="PANTHER" id="PTHR33989">
    <property type="match status" value="1"/>
</dbReference>
<evidence type="ECO:0000259" key="18">
    <source>
        <dbReference type="PROSITE" id="PS51100"/>
    </source>
</evidence>
<evidence type="ECO:0000256" key="7">
    <source>
        <dbReference type="ARBA" id="ARBA00022597"/>
    </source>
</evidence>
<dbReference type="RefSeq" id="WP_025734748.1">
    <property type="nucleotide sequence ID" value="NZ_CP024963.1"/>
</dbReference>
<feature type="transmembrane region" description="Helical" evidence="17">
    <location>
        <begin position="253"/>
        <end position="271"/>
    </location>
</feature>
<evidence type="ECO:0000313" key="20">
    <source>
        <dbReference type="EMBL" id="ATZ17534.1"/>
    </source>
</evidence>
<accession>A0A2K8NUU0</accession>
<feature type="modified residue" description="Phosphocysteine; by EIIA" evidence="16">
    <location>
        <position position="554"/>
    </location>
</feature>
<dbReference type="EC" id="2.7.1.207" evidence="2"/>
<feature type="transmembrane region" description="Helical" evidence="17">
    <location>
        <begin position="425"/>
        <end position="444"/>
    </location>
</feature>
<feature type="transmembrane region" description="Helical" evidence="17">
    <location>
        <begin position="169"/>
        <end position="188"/>
    </location>
</feature>
<feature type="transmembrane region" description="Helical" evidence="17">
    <location>
        <begin position="48"/>
        <end position="68"/>
    </location>
</feature>
<dbReference type="KEGG" id="elj:ELUMI_v1c08130"/>
<evidence type="ECO:0000256" key="8">
    <source>
        <dbReference type="ARBA" id="ARBA00022679"/>
    </source>
</evidence>
<dbReference type="SUPFAM" id="SSF52794">
    <property type="entry name" value="PTS system IIB component-like"/>
    <property type="match status" value="1"/>
</dbReference>
<keyword evidence="9" id="KW-0598">Phosphotransferase system</keyword>
<dbReference type="InterPro" id="IPR003352">
    <property type="entry name" value="PTS_EIIC"/>
</dbReference>
<feature type="transmembrane region" description="Helical" evidence="17">
    <location>
        <begin position="315"/>
        <end position="336"/>
    </location>
</feature>
<evidence type="ECO:0000256" key="6">
    <source>
        <dbReference type="ARBA" id="ARBA00022553"/>
    </source>
</evidence>
<dbReference type="EMBL" id="CP024963">
    <property type="protein sequence ID" value="ATZ17534.1"/>
    <property type="molecule type" value="Genomic_DNA"/>
</dbReference>
<evidence type="ECO:0000256" key="12">
    <source>
        <dbReference type="ARBA" id="ARBA00022989"/>
    </source>
</evidence>
<evidence type="ECO:0000259" key="19">
    <source>
        <dbReference type="PROSITE" id="PS51105"/>
    </source>
</evidence>
<evidence type="ECO:0000256" key="5">
    <source>
        <dbReference type="ARBA" id="ARBA00022475"/>
    </source>
</evidence>
<keyword evidence="4" id="KW-0813">Transport</keyword>
<feature type="domain" description="PTS EIIB type-3" evidence="18">
    <location>
        <begin position="547"/>
        <end position="650"/>
    </location>
</feature>
<dbReference type="InterPro" id="IPR003501">
    <property type="entry name" value="PTS_EIIB_2/3"/>
</dbReference>
<sequence>MTNKNKNSTVVEHKNKSQKVETFLNNKVLPVLKVVSGNKYLRALMEGFYVTLPIIVFSSIIGIIMWVPPAIKGDMSWYPLVMRQLLNRLYVLTMGLVSLWFVMGISTSLAEKLNAELPAGRKMNIMMVAFAAGSSIFLMSVTGSFALTSDGLATENFANILIGNLGSQGMMTSIIVGLTLPWLFYIPVKYNWTIRLPKAVPQGVSQSFADIVPYGLSVLVYWGFGYIFIGTLGVSFTDSLYQLFAPIFSGLDSYGFLAGVSLLTAMTWFIGVHGPSVTRPFLTPFMYSNLANNQALFAQGEHPHWALTYEFSYDFSATLGGTGATFVIPFIFIVFAKSKQLKAVGIASYIPVWFQVNEPALFGAPMILNPVYLLPFWILPVINVLLYKMFIDVFGMNAAIADVPWSIPAVVGLLIGSAFDPLTVLLWIIMVTVDFFFYLPFVLIHDKMVMADEVKTAEEKGIPQPLHYAIGTRVWYGIGKAMAPNKEKRLNYATLGAEITADLKIEKEEKAVFKKEEKARMVQEKLDKKSKIKPETQELQLKEKDDKIHVLVVCYGAGSSAMMAASAQKAFKAKGMDNFVIDSAAYGAHLTKMNSANIVILSPQVKMYVEDFEKAIQPNTKIVITNGKKYVDATNNPEIAFDIIMDAAKEIIKK</sequence>
<dbReference type="Pfam" id="PF02378">
    <property type="entry name" value="PTS_EIIC"/>
    <property type="match status" value="1"/>
</dbReference>
<evidence type="ECO:0000256" key="1">
    <source>
        <dbReference type="ARBA" id="ARBA00004651"/>
    </source>
</evidence>
<dbReference type="GO" id="GO:1901264">
    <property type="term" value="P:carbohydrate derivative transport"/>
    <property type="evidence" value="ECO:0007669"/>
    <property type="project" value="TreeGrafter"/>
</dbReference>
<dbReference type="GO" id="GO:0008982">
    <property type="term" value="F:protein-N(PI)-phosphohistidine-sugar phosphotransferase activity"/>
    <property type="evidence" value="ECO:0007669"/>
    <property type="project" value="InterPro"/>
</dbReference>
<name>A0A2K8NUU0_9MOLU</name>
<dbReference type="InterPro" id="IPR013012">
    <property type="entry name" value="PTS_EIIB_3"/>
</dbReference>
<evidence type="ECO:0000256" key="4">
    <source>
        <dbReference type="ARBA" id="ARBA00022448"/>
    </source>
</evidence>
<proteinExistence type="predicted"/>
<comment type="subcellular location">
    <subcellularLocation>
        <location evidence="1">Cell membrane</location>
        <topology evidence="1">Multi-pass membrane protein</topology>
    </subcellularLocation>
</comment>
<dbReference type="InterPro" id="IPR051088">
    <property type="entry name" value="PTS_Sugar-EIIC/EIIB"/>
</dbReference>
<evidence type="ECO:0000256" key="17">
    <source>
        <dbReference type="SAM" id="Phobius"/>
    </source>
</evidence>
<organism evidence="20 21">
    <name type="scientific">Williamsoniiplasma luminosum</name>
    <dbReference type="NCBI Taxonomy" id="214888"/>
    <lineage>
        <taxon>Bacteria</taxon>
        <taxon>Bacillati</taxon>
        <taxon>Mycoplasmatota</taxon>
        <taxon>Mollicutes</taxon>
        <taxon>Entomoplasmatales</taxon>
        <taxon>Williamsoniiplasma</taxon>
    </lineage>
</organism>
<keyword evidence="12 17" id="KW-1133">Transmembrane helix</keyword>
<evidence type="ECO:0000256" key="2">
    <source>
        <dbReference type="ARBA" id="ARBA00012802"/>
    </source>
</evidence>
<dbReference type="GO" id="GO:0016301">
    <property type="term" value="F:kinase activity"/>
    <property type="evidence" value="ECO:0007669"/>
    <property type="project" value="UniProtKB-KW"/>
</dbReference>
<evidence type="ECO:0000256" key="10">
    <source>
        <dbReference type="ARBA" id="ARBA00022692"/>
    </source>
</evidence>
<keyword evidence="21" id="KW-1185">Reference proteome</keyword>
<dbReference type="GO" id="GO:0009401">
    <property type="term" value="P:phosphoenolpyruvate-dependent sugar phosphotransferase system"/>
    <property type="evidence" value="ECO:0007669"/>
    <property type="project" value="UniProtKB-KW"/>
</dbReference>
<keyword evidence="5" id="KW-1003">Cell membrane</keyword>
<evidence type="ECO:0000256" key="11">
    <source>
        <dbReference type="ARBA" id="ARBA00022777"/>
    </source>
</evidence>
<dbReference type="PANTHER" id="PTHR33989:SF8">
    <property type="entry name" value="PERMEASE IIC COMPONENT"/>
    <property type="match status" value="1"/>
</dbReference>
<keyword evidence="10 17" id="KW-0812">Transmembrane</keyword>
<feature type="transmembrane region" description="Helical" evidence="17">
    <location>
        <begin position="367"/>
        <end position="387"/>
    </location>
</feature>
<feature type="transmembrane region" description="Helical" evidence="17">
    <location>
        <begin position="125"/>
        <end position="148"/>
    </location>
</feature>
<feature type="transmembrane region" description="Helical" evidence="17">
    <location>
        <begin position="399"/>
        <end position="419"/>
    </location>
</feature>
<evidence type="ECO:0000256" key="14">
    <source>
        <dbReference type="ARBA" id="ARBA00029639"/>
    </source>
</evidence>
<dbReference type="Pfam" id="PF02302">
    <property type="entry name" value="PTS_IIB"/>
    <property type="match status" value="1"/>
</dbReference>
<evidence type="ECO:0000256" key="9">
    <source>
        <dbReference type="ARBA" id="ARBA00022683"/>
    </source>
</evidence>
<reference evidence="20 21" key="1">
    <citation type="submission" date="2017-11" db="EMBL/GenBank/DDBJ databases">
        <title>Genome sequence of Entomoplasma luminosum PIMN-1 (ATCC 49195).</title>
        <authorList>
            <person name="Lo W.-S."/>
            <person name="Gasparich G.E."/>
            <person name="Kuo C.-H."/>
        </authorList>
    </citation>
    <scope>NUCLEOTIDE SEQUENCE [LARGE SCALE GENOMIC DNA]</scope>
    <source>
        <strain evidence="20 21">PIMN-1</strain>
    </source>
</reference>
<dbReference type="Gene3D" id="3.40.50.2300">
    <property type="match status" value="1"/>
</dbReference>
<evidence type="ECO:0000256" key="16">
    <source>
        <dbReference type="PROSITE-ProRule" id="PRU00423"/>
    </source>
</evidence>
<feature type="transmembrane region" description="Helical" evidence="17">
    <location>
        <begin position="219"/>
        <end position="241"/>
    </location>
</feature>
<keyword evidence="13 17" id="KW-0472">Membrane</keyword>
<dbReference type="InterPro" id="IPR004501">
    <property type="entry name" value="PTS_EIIC_3"/>
</dbReference>
<keyword evidence="7" id="KW-0762">Sugar transport</keyword>
<gene>
    <name evidence="20" type="primary">celB</name>
    <name evidence="20" type="ORF">ELUMI_v1c08130</name>
</gene>
<evidence type="ECO:0000256" key="3">
    <source>
        <dbReference type="ARBA" id="ARBA00020834"/>
    </source>
</evidence>
<dbReference type="AlphaFoldDB" id="A0A2K8NUU0"/>
<dbReference type="Proteomes" id="UP000232063">
    <property type="component" value="Chromosome"/>
</dbReference>
<dbReference type="GO" id="GO:0005886">
    <property type="term" value="C:plasma membrane"/>
    <property type="evidence" value="ECO:0007669"/>
    <property type="project" value="UniProtKB-SubCell"/>
</dbReference>
<dbReference type="PROSITE" id="PS51105">
    <property type="entry name" value="PTS_EIIC_TYPE_3"/>
    <property type="match status" value="1"/>
</dbReference>
<keyword evidence="6" id="KW-0597">Phosphoprotein</keyword>
<feature type="domain" description="PTS EIIC type-3" evidence="19">
    <location>
        <begin position="24"/>
        <end position="441"/>
    </location>
</feature>
<keyword evidence="8" id="KW-0808">Transferase</keyword>